<evidence type="ECO:0000256" key="2">
    <source>
        <dbReference type="SAM" id="MobiDB-lite"/>
    </source>
</evidence>
<accession>A0A448Z8P7</accession>
<keyword evidence="7" id="KW-1185">Reference proteome</keyword>
<feature type="region of interest" description="Disordered" evidence="2">
    <location>
        <begin position="61"/>
        <end position="81"/>
    </location>
</feature>
<dbReference type="PANTHER" id="PTHR10566:SF113">
    <property type="entry name" value="PROTEIN ACTIVITY OF BC1 COMPLEX KINASE 7, CHLOROPLASTIC"/>
    <property type="match status" value="1"/>
</dbReference>
<feature type="transmembrane region" description="Helical" evidence="3">
    <location>
        <begin position="165"/>
        <end position="185"/>
    </location>
</feature>
<keyword evidence="3" id="KW-1133">Transmembrane helix</keyword>
<keyword evidence="3" id="KW-0812">Transmembrane</keyword>
<feature type="transmembrane region" description="Helical" evidence="3">
    <location>
        <begin position="111"/>
        <end position="144"/>
    </location>
</feature>
<feature type="domain" description="ABC1 atypical kinase-like" evidence="5">
    <location>
        <begin position="283"/>
        <end position="577"/>
    </location>
</feature>
<gene>
    <name evidence="6" type="ORF">PSNMU_V1.4_AUG-EV-PASAV3_0052530</name>
</gene>
<evidence type="ECO:0000259" key="5">
    <source>
        <dbReference type="Pfam" id="PF03109"/>
    </source>
</evidence>
<feature type="chain" id="PRO_5019154629" description="ABC1 atypical kinase-like domain-containing protein" evidence="4">
    <location>
        <begin position="30"/>
        <end position="742"/>
    </location>
</feature>
<dbReference type="CDD" id="cd05121">
    <property type="entry name" value="ABC1_ADCK3-like"/>
    <property type="match status" value="1"/>
</dbReference>
<feature type="signal peptide" evidence="4">
    <location>
        <begin position="1"/>
        <end position="29"/>
    </location>
</feature>
<dbReference type="EMBL" id="CAACVS010000169">
    <property type="protein sequence ID" value="VEU38433.1"/>
    <property type="molecule type" value="Genomic_DNA"/>
</dbReference>
<sequence length="742" mass="80097">MFHRRFLPARTAAPELLLLLLLPMLLLRGLPGCCGLAARLAVPTRLRNTIVLGGPRSPSPAPLSLPLKRHGRRSCSSSRTAPLPARAEVLFGEEEDPSGPKGILSRKAPRVVAAAASAILLLGLSACLSARISSLVSPLASSLAALGPSLLRRLPAAAPIRTRPLALALGIVLTARALALAFGAGRRRARDATSEWQRYAEHPGARGRAILAMVAKQSLWIATAAVLGGLGARARSKRLRRHAGAAFSASLLGLGPLYVKLGQIASCRKGLLGEEWIEALEDLQDRVPARKGSEALELAHSALPGGRDDFDKCFVDFDTTPLAAASLGQVHRARLRDTGEEVAIKVQRPHLKKIYDRDLALLTALARSMDKLSSLRSRGSGGAGPSWTQIFADAEAILYREIDYRDEASNAARFASDFGLGIGGTSNATTTALARNSKPMPEASSWIRTPHVYPHLSSERLLVQEYVPSIKITDGPGLDAANLTAEDRAGLADDLARAYLRQFCCNLFFSTDPHPGNLGVELVPTDGHDGTNLSTSTRPRLVMYDFGQVATLTKSQADGILEIIEAIIDTDVERSIEAFQKMEVLVEDADLDQVRQKVAENYRTGKIKANRKKLRQKGFTFRDDDNDGESGLLSANKTTAAAAESQGGYSESQVMSSFTLPAEYAFVARAISQMDGVGKSLDPDFDFISSAAPYIVEIKGTDLYLKDEATKFARSCQERLEMLRDFWTKGIQAWISTSTQNK</sequence>
<dbReference type="Pfam" id="PF03109">
    <property type="entry name" value="ABC1"/>
    <property type="match status" value="1"/>
</dbReference>
<dbReference type="SUPFAM" id="SSF56112">
    <property type="entry name" value="Protein kinase-like (PK-like)"/>
    <property type="match status" value="1"/>
</dbReference>
<feature type="transmembrane region" description="Helical" evidence="3">
    <location>
        <begin position="242"/>
        <end position="259"/>
    </location>
</feature>
<evidence type="ECO:0000313" key="7">
    <source>
        <dbReference type="Proteomes" id="UP000291116"/>
    </source>
</evidence>
<dbReference type="OrthoDB" id="201153at2759"/>
<dbReference type="InterPro" id="IPR004147">
    <property type="entry name" value="ABC1_dom"/>
</dbReference>
<comment type="similarity">
    <text evidence="1">Belongs to the protein kinase superfamily. ADCK protein kinase family.</text>
</comment>
<evidence type="ECO:0000256" key="3">
    <source>
        <dbReference type="SAM" id="Phobius"/>
    </source>
</evidence>
<dbReference type="InterPro" id="IPR011009">
    <property type="entry name" value="Kinase-like_dom_sf"/>
</dbReference>
<reference evidence="6 7" key="1">
    <citation type="submission" date="2019-01" db="EMBL/GenBank/DDBJ databases">
        <authorList>
            <person name="Ferrante I. M."/>
        </authorList>
    </citation>
    <scope>NUCLEOTIDE SEQUENCE [LARGE SCALE GENOMIC DNA]</scope>
    <source>
        <strain evidence="6 7">B856</strain>
    </source>
</reference>
<evidence type="ECO:0000256" key="4">
    <source>
        <dbReference type="SAM" id="SignalP"/>
    </source>
</evidence>
<protein>
    <recommendedName>
        <fullName evidence="5">ABC1 atypical kinase-like domain-containing protein</fullName>
    </recommendedName>
</protein>
<dbReference type="AlphaFoldDB" id="A0A448Z8P7"/>
<proteinExistence type="inferred from homology"/>
<dbReference type="Proteomes" id="UP000291116">
    <property type="component" value="Unassembled WGS sequence"/>
</dbReference>
<evidence type="ECO:0000256" key="1">
    <source>
        <dbReference type="ARBA" id="ARBA00009670"/>
    </source>
</evidence>
<evidence type="ECO:0000313" key="6">
    <source>
        <dbReference type="EMBL" id="VEU38433.1"/>
    </source>
</evidence>
<organism evidence="6 7">
    <name type="scientific">Pseudo-nitzschia multistriata</name>
    <dbReference type="NCBI Taxonomy" id="183589"/>
    <lineage>
        <taxon>Eukaryota</taxon>
        <taxon>Sar</taxon>
        <taxon>Stramenopiles</taxon>
        <taxon>Ochrophyta</taxon>
        <taxon>Bacillariophyta</taxon>
        <taxon>Bacillariophyceae</taxon>
        <taxon>Bacillariophycidae</taxon>
        <taxon>Bacillariales</taxon>
        <taxon>Bacillariaceae</taxon>
        <taxon>Pseudo-nitzschia</taxon>
    </lineage>
</organism>
<keyword evidence="4" id="KW-0732">Signal</keyword>
<keyword evidence="3" id="KW-0472">Membrane</keyword>
<dbReference type="InterPro" id="IPR050154">
    <property type="entry name" value="UbiB_kinase"/>
</dbReference>
<name>A0A448Z8P7_9STRA</name>
<dbReference type="PANTHER" id="PTHR10566">
    <property type="entry name" value="CHAPERONE-ACTIVITY OF BC1 COMPLEX CABC1 -RELATED"/>
    <property type="match status" value="1"/>
</dbReference>